<dbReference type="SUPFAM" id="SSF51735">
    <property type="entry name" value="NAD(P)-binding Rossmann-fold domains"/>
    <property type="match status" value="1"/>
</dbReference>
<evidence type="ECO:0000313" key="7">
    <source>
        <dbReference type="EMBL" id="MBD0823159.1"/>
    </source>
</evidence>
<dbReference type="Proteomes" id="UP000621516">
    <property type="component" value="Unassembled WGS sequence"/>
</dbReference>
<dbReference type="GO" id="GO:0051287">
    <property type="term" value="F:NAD binding"/>
    <property type="evidence" value="ECO:0007669"/>
    <property type="project" value="InterPro"/>
</dbReference>
<dbReference type="PANTHER" id="PTHR43761:SF1">
    <property type="entry name" value="D-ISOMER SPECIFIC 2-HYDROXYACID DEHYDROGENASE CATALYTIC DOMAIN-CONTAINING PROTEIN-RELATED"/>
    <property type="match status" value="1"/>
</dbReference>
<dbReference type="InterPro" id="IPR050418">
    <property type="entry name" value="D-iso_2-hydroxyacid_DH_PdxB"/>
</dbReference>
<reference evidence="7 8" key="1">
    <citation type="journal article" date="2018" name="J. Microbiol.">
        <title>Aestuariibaculum marinum sp. nov., a marine bacterium isolated from seawater in South Korea.</title>
        <authorList>
            <person name="Choi J."/>
            <person name="Lee D."/>
            <person name="Jang J.H."/>
            <person name="Cha S."/>
            <person name="Seo T."/>
        </authorList>
    </citation>
    <scope>NUCLEOTIDE SEQUENCE [LARGE SCALE GENOMIC DNA]</scope>
    <source>
        <strain evidence="7 8">IP7</strain>
    </source>
</reference>
<comment type="similarity">
    <text evidence="1 4">Belongs to the D-isomer specific 2-hydroxyacid dehydrogenase family.</text>
</comment>
<dbReference type="AlphaFoldDB" id="A0A8J6PQE6"/>
<keyword evidence="3" id="KW-0520">NAD</keyword>
<evidence type="ECO:0000259" key="6">
    <source>
        <dbReference type="Pfam" id="PF02826"/>
    </source>
</evidence>
<dbReference type="EMBL" id="JACVXD010000002">
    <property type="protein sequence ID" value="MBD0823159.1"/>
    <property type="molecule type" value="Genomic_DNA"/>
</dbReference>
<dbReference type="GO" id="GO:0016616">
    <property type="term" value="F:oxidoreductase activity, acting on the CH-OH group of donors, NAD or NADP as acceptor"/>
    <property type="evidence" value="ECO:0007669"/>
    <property type="project" value="InterPro"/>
</dbReference>
<comment type="caution">
    <text evidence="7">The sequence shown here is derived from an EMBL/GenBank/DDBJ whole genome shotgun (WGS) entry which is preliminary data.</text>
</comment>
<evidence type="ECO:0000256" key="4">
    <source>
        <dbReference type="RuleBase" id="RU003719"/>
    </source>
</evidence>
<dbReference type="Pfam" id="PF02826">
    <property type="entry name" value="2-Hacid_dh_C"/>
    <property type="match status" value="1"/>
</dbReference>
<dbReference type="InterPro" id="IPR006139">
    <property type="entry name" value="D-isomer_2_OHA_DH_cat_dom"/>
</dbReference>
<dbReference type="RefSeq" id="WP_188222484.1">
    <property type="nucleotide sequence ID" value="NZ_JACVXD010000002.1"/>
</dbReference>
<sequence length="311" mass="34525">MKILHLDTNHELMLNQLNDLGFTNHEDYTSSKEAVEAKISDYDGIILRSRFTIDKPFLDAATNLKFIGRVGAGLENIDCEYAEQKGITLIAAPEGNRNAVGEHALGMLLSLFNKLNKADKEVRHGQWLREANRGIELDGRTVGIIGYGNMGKAFAKKLRGFDVEVLCYDIKEGVGDANAKQVSLEEFQEKVEVVSLHTPQTPLTLGMINTDFINGFKSPFWFINTARGKSVVTQDLVDALKSGKILGAGLDVLEYEKASFETLFSSELPEAFQYLIDSEHVLLTPHVAGWTVESKEKLAQTIVDKIKAKFC</sequence>
<proteinExistence type="inferred from homology"/>
<gene>
    <name evidence="7" type="ORF">ICJ85_03915</name>
</gene>
<evidence type="ECO:0000313" key="8">
    <source>
        <dbReference type="Proteomes" id="UP000621516"/>
    </source>
</evidence>
<feature type="domain" description="D-isomer specific 2-hydroxyacid dehydrogenase NAD-binding" evidence="6">
    <location>
        <begin position="105"/>
        <end position="288"/>
    </location>
</feature>
<evidence type="ECO:0000256" key="3">
    <source>
        <dbReference type="ARBA" id="ARBA00023027"/>
    </source>
</evidence>
<evidence type="ECO:0000256" key="1">
    <source>
        <dbReference type="ARBA" id="ARBA00005854"/>
    </source>
</evidence>
<dbReference type="CDD" id="cd12179">
    <property type="entry name" value="2-Hacid_dh_14"/>
    <property type="match status" value="1"/>
</dbReference>
<name>A0A8J6PQE6_9FLAO</name>
<feature type="domain" description="D-isomer specific 2-hydroxyacid dehydrogenase catalytic" evidence="5">
    <location>
        <begin position="24"/>
        <end position="308"/>
    </location>
</feature>
<dbReference type="Gene3D" id="3.40.50.720">
    <property type="entry name" value="NAD(P)-binding Rossmann-like Domain"/>
    <property type="match status" value="2"/>
</dbReference>
<keyword evidence="2 4" id="KW-0560">Oxidoreductase</keyword>
<accession>A0A8J6PQE6</accession>
<dbReference type="SUPFAM" id="SSF52283">
    <property type="entry name" value="Formate/glycerate dehydrogenase catalytic domain-like"/>
    <property type="match status" value="1"/>
</dbReference>
<dbReference type="PANTHER" id="PTHR43761">
    <property type="entry name" value="D-ISOMER SPECIFIC 2-HYDROXYACID DEHYDROGENASE FAMILY PROTEIN (AFU_ORTHOLOGUE AFUA_1G13630)"/>
    <property type="match status" value="1"/>
</dbReference>
<dbReference type="InterPro" id="IPR036291">
    <property type="entry name" value="NAD(P)-bd_dom_sf"/>
</dbReference>
<protein>
    <submittedName>
        <fullName evidence="7">Hydroxyacid dehydrogenase</fullName>
    </submittedName>
</protein>
<keyword evidence="8" id="KW-1185">Reference proteome</keyword>
<organism evidence="7 8">
    <name type="scientific">Aestuariibaculum marinum</name>
    <dbReference type="NCBI Taxonomy" id="2683592"/>
    <lineage>
        <taxon>Bacteria</taxon>
        <taxon>Pseudomonadati</taxon>
        <taxon>Bacteroidota</taxon>
        <taxon>Flavobacteriia</taxon>
        <taxon>Flavobacteriales</taxon>
        <taxon>Flavobacteriaceae</taxon>
    </lineage>
</organism>
<evidence type="ECO:0000259" key="5">
    <source>
        <dbReference type="Pfam" id="PF00389"/>
    </source>
</evidence>
<dbReference type="InterPro" id="IPR006140">
    <property type="entry name" value="D-isomer_DH_NAD-bd"/>
</dbReference>
<dbReference type="Pfam" id="PF00389">
    <property type="entry name" value="2-Hacid_dh"/>
    <property type="match status" value="1"/>
</dbReference>
<evidence type="ECO:0000256" key="2">
    <source>
        <dbReference type="ARBA" id="ARBA00023002"/>
    </source>
</evidence>